<reference evidence="6" key="1">
    <citation type="submission" date="2018-12" db="EMBL/GenBank/DDBJ databases">
        <title>Tengunoibacter tsumagoiensis gen. nov., sp. nov., Dictyobacter kobayashii sp. nov., D. alpinus sp. nov., and D. joshuensis sp. nov. and description of Dictyobacteraceae fam. nov. within the order Ktedonobacterales isolated from Tengu-no-mugimeshi.</title>
        <authorList>
            <person name="Wang C.M."/>
            <person name="Zheng Y."/>
            <person name="Sakai Y."/>
            <person name="Toyoda A."/>
            <person name="Minakuchi Y."/>
            <person name="Abe K."/>
            <person name="Yokota A."/>
            <person name="Yabe S."/>
        </authorList>
    </citation>
    <scope>NUCLEOTIDE SEQUENCE [LARGE SCALE GENOMIC DNA]</scope>
    <source>
        <strain evidence="6">Uno16</strain>
    </source>
</reference>
<accession>A0A402BHP9</accession>
<dbReference type="InterPro" id="IPR006439">
    <property type="entry name" value="HAD-SF_hydro_IA"/>
</dbReference>
<dbReference type="PANTHER" id="PTHR46470:SF2">
    <property type="entry name" value="GLYCERALDEHYDE 3-PHOSPHATE PHOSPHATASE"/>
    <property type="match status" value="1"/>
</dbReference>
<protein>
    <submittedName>
        <fullName evidence="5">Haloacid dehalogenase</fullName>
    </submittedName>
</protein>
<keyword evidence="6" id="KW-1185">Reference proteome</keyword>
<dbReference type="GO" id="GO:0016791">
    <property type="term" value="F:phosphatase activity"/>
    <property type="evidence" value="ECO:0007669"/>
    <property type="project" value="TreeGrafter"/>
</dbReference>
<keyword evidence="3" id="KW-0378">Hydrolase</keyword>
<dbReference type="GO" id="GO:0046872">
    <property type="term" value="F:metal ion binding"/>
    <property type="evidence" value="ECO:0007669"/>
    <property type="project" value="UniProtKB-KW"/>
</dbReference>
<evidence type="ECO:0000256" key="2">
    <source>
        <dbReference type="ARBA" id="ARBA00022723"/>
    </source>
</evidence>
<evidence type="ECO:0000313" key="6">
    <source>
        <dbReference type="Proteomes" id="UP000287171"/>
    </source>
</evidence>
<dbReference type="SFLD" id="SFLDG01129">
    <property type="entry name" value="C1.5:_HAD__Beta-PGM__Phosphata"/>
    <property type="match status" value="1"/>
</dbReference>
<gene>
    <name evidence="5" type="ORF">KDA_63870</name>
</gene>
<keyword evidence="2" id="KW-0479">Metal-binding</keyword>
<evidence type="ECO:0000256" key="3">
    <source>
        <dbReference type="ARBA" id="ARBA00022801"/>
    </source>
</evidence>
<comment type="caution">
    <text evidence="5">The sequence shown here is derived from an EMBL/GenBank/DDBJ whole genome shotgun (WGS) entry which is preliminary data.</text>
</comment>
<dbReference type="InterPro" id="IPR051400">
    <property type="entry name" value="HAD-like_hydrolase"/>
</dbReference>
<dbReference type="NCBIfam" id="TIGR01549">
    <property type="entry name" value="HAD-SF-IA-v1"/>
    <property type="match status" value="1"/>
</dbReference>
<keyword evidence="4" id="KW-0460">Magnesium</keyword>
<dbReference type="Pfam" id="PF13419">
    <property type="entry name" value="HAD_2"/>
    <property type="match status" value="1"/>
</dbReference>
<dbReference type="PANTHER" id="PTHR46470">
    <property type="entry name" value="N-ACYLNEURAMINATE-9-PHOSPHATASE"/>
    <property type="match status" value="1"/>
</dbReference>
<comment type="cofactor">
    <cofactor evidence="1">
        <name>Mg(2+)</name>
        <dbReference type="ChEBI" id="CHEBI:18420"/>
    </cofactor>
</comment>
<sequence length="268" mass="30733">MMFIVGYSEAMLLFVMENGKVSDLAQESNSLPFGTSAILFDLDDTLHHRSKAFDGWAREVAARYYTAEQTEKLEAMIAYLVELDMHGYRPRDDYFRQAKQRYPEIQGSIEQLIIEYQRDVIEHIVLEDDIQLLLQRLQERQIPFGIVTNGEGAQQQRKIIRLGIDKYTSCIFISKAFGAQKPAASIFLAAANCLQKPTQDILFVGDNPEFDIWGAHQVGMKTVWIQHEQRYWPEHISQDVADLTIHSFAELLPGLGLHVDTVKREQLS</sequence>
<dbReference type="SFLD" id="SFLDS00003">
    <property type="entry name" value="Haloacid_Dehalogenase"/>
    <property type="match status" value="1"/>
</dbReference>
<dbReference type="AlphaFoldDB" id="A0A402BHP9"/>
<dbReference type="Gene3D" id="3.40.50.1000">
    <property type="entry name" value="HAD superfamily/HAD-like"/>
    <property type="match status" value="1"/>
</dbReference>
<dbReference type="EMBL" id="BIFT01000002">
    <property type="protein sequence ID" value="GCE30903.1"/>
    <property type="molecule type" value="Genomic_DNA"/>
</dbReference>
<dbReference type="Proteomes" id="UP000287171">
    <property type="component" value="Unassembled WGS sequence"/>
</dbReference>
<evidence type="ECO:0000313" key="5">
    <source>
        <dbReference type="EMBL" id="GCE30903.1"/>
    </source>
</evidence>
<name>A0A402BHP9_9CHLR</name>
<organism evidence="5 6">
    <name type="scientific">Dictyobacter alpinus</name>
    <dbReference type="NCBI Taxonomy" id="2014873"/>
    <lineage>
        <taxon>Bacteria</taxon>
        <taxon>Bacillati</taxon>
        <taxon>Chloroflexota</taxon>
        <taxon>Ktedonobacteria</taxon>
        <taxon>Ktedonobacterales</taxon>
        <taxon>Dictyobacteraceae</taxon>
        <taxon>Dictyobacter</taxon>
    </lineage>
</organism>
<dbReference type="InterPro" id="IPR041492">
    <property type="entry name" value="HAD_2"/>
</dbReference>
<dbReference type="Gene3D" id="1.10.150.520">
    <property type="match status" value="1"/>
</dbReference>
<evidence type="ECO:0000256" key="1">
    <source>
        <dbReference type="ARBA" id="ARBA00001946"/>
    </source>
</evidence>
<dbReference type="GO" id="GO:0044281">
    <property type="term" value="P:small molecule metabolic process"/>
    <property type="evidence" value="ECO:0007669"/>
    <property type="project" value="UniProtKB-ARBA"/>
</dbReference>
<dbReference type="InterPro" id="IPR036412">
    <property type="entry name" value="HAD-like_sf"/>
</dbReference>
<dbReference type="InterPro" id="IPR023214">
    <property type="entry name" value="HAD_sf"/>
</dbReference>
<proteinExistence type="predicted"/>
<evidence type="ECO:0000256" key="4">
    <source>
        <dbReference type="ARBA" id="ARBA00022842"/>
    </source>
</evidence>
<dbReference type="PRINTS" id="PR00413">
    <property type="entry name" value="HADHALOGNASE"/>
</dbReference>
<dbReference type="SUPFAM" id="SSF56784">
    <property type="entry name" value="HAD-like"/>
    <property type="match status" value="1"/>
</dbReference>